<keyword evidence="3" id="KW-1185">Reference proteome</keyword>
<organism evidence="2 3">
    <name type="scientific">Ventosimonas gracilis</name>
    <dbReference type="NCBI Taxonomy" id="1680762"/>
    <lineage>
        <taxon>Bacteria</taxon>
        <taxon>Pseudomonadati</taxon>
        <taxon>Pseudomonadota</taxon>
        <taxon>Gammaproteobacteria</taxon>
        <taxon>Pseudomonadales</taxon>
        <taxon>Ventosimonadaceae</taxon>
        <taxon>Ventosimonas</taxon>
    </lineage>
</organism>
<evidence type="ECO:0000256" key="1">
    <source>
        <dbReference type="SAM" id="Phobius"/>
    </source>
</evidence>
<sequence length="98" mass="10457">MGLRTFLLAIVGSLVFRALSALGFGYLAYTGLNSLMDSIQSYLYGLFGALPVEVMHLLGLAKVDIAINITFAAMAARLLLVGMDKFTGTVVALSLINR</sequence>
<gene>
    <name evidence="2" type="ORF">AXE65_00595</name>
</gene>
<evidence type="ECO:0000313" key="2">
    <source>
        <dbReference type="EMBL" id="KXU37181.1"/>
    </source>
</evidence>
<dbReference type="EMBL" id="LSZO01000168">
    <property type="protein sequence ID" value="KXU37181.1"/>
    <property type="molecule type" value="Genomic_DNA"/>
</dbReference>
<keyword evidence="1" id="KW-1133">Transmembrane helix</keyword>
<protein>
    <recommendedName>
        <fullName evidence="4">DUF2523 domain-containing protein</fullName>
    </recommendedName>
</protein>
<dbReference type="InterPro" id="IPR019670">
    <property type="entry name" value="DUF2523"/>
</dbReference>
<dbReference type="Pfam" id="PF10734">
    <property type="entry name" value="DUF2523"/>
    <property type="match status" value="1"/>
</dbReference>
<evidence type="ECO:0000313" key="3">
    <source>
        <dbReference type="Proteomes" id="UP000072660"/>
    </source>
</evidence>
<feature type="transmembrane region" description="Helical" evidence="1">
    <location>
        <begin position="6"/>
        <end position="29"/>
    </location>
</feature>
<comment type="caution">
    <text evidence="2">The sequence shown here is derived from an EMBL/GenBank/DDBJ whole genome shotgun (WGS) entry which is preliminary data.</text>
</comment>
<evidence type="ECO:0008006" key="4">
    <source>
        <dbReference type="Google" id="ProtNLM"/>
    </source>
</evidence>
<feature type="transmembrane region" description="Helical" evidence="1">
    <location>
        <begin position="41"/>
        <end position="59"/>
    </location>
</feature>
<reference evidence="2 3" key="1">
    <citation type="submission" date="2016-02" db="EMBL/GenBank/DDBJ databases">
        <authorList>
            <person name="Wen L."/>
            <person name="He K."/>
            <person name="Yang H."/>
        </authorList>
    </citation>
    <scope>NUCLEOTIDE SEQUENCE [LARGE SCALE GENOMIC DNA]</scope>
    <source>
        <strain evidence="2 3">CV58</strain>
    </source>
</reference>
<dbReference type="AlphaFoldDB" id="A0A139SRV8"/>
<name>A0A139SRV8_9GAMM</name>
<keyword evidence="1" id="KW-0812">Transmembrane</keyword>
<accession>A0A139SRV8</accession>
<keyword evidence="1" id="KW-0472">Membrane</keyword>
<dbReference type="Proteomes" id="UP000072660">
    <property type="component" value="Unassembled WGS sequence"/>
</dbReference>
<proteinExistence type="predicted"/>